<feature type="domain" description="Amidohydrolase-related" evidence="1">
    <location>
        <begin position="25"/>
        <end position="374"/>
    </location>
</feature>
<dbReference type="Pfam" id="PF01979">
    <property type="entry name" value="Amidohydro_1"/>
    <property type="match status" value="1"/>
</dbReference>
<organism evidence="2">
    <name type="scientific">marine metagenome</name>
    <dbReference type="NCBI Taxonomy" id="408172"/>
    <lineage>
        <taxon>unclassified sequences</taxon>
        <taxon>metagenomes</taxon>
        <taxon>ecological metagenomes</taxon>
    </lineage>
</organism>
<dbReference type="InterPro" id="IPR057744">
    <property type="entry name" value="OTAase-like"/>
</dbReference>
<dbReference type="InterPro" id="IPR032466">
    <property type="entry name" value="Metal_Hydrolase"/>
</dbReference>
<sequence>SDPAGPVLSPDGSPMPWVLDLPTATLLPGLIDCHTHTNMPGDGRRGEDVITDSDDVRLLRSAKNVERALVSGVTTICDAGSWNSTAFSLKEGVRQGLVQGPRVLVAGRPVTVTGGHLWYMGGEADGPEEVRQRVRTLIKEGADFIKVIASGGSTVTSDPYRPSLTVEELKVATSEAHGRNRPVSAHCRSTVAINNALDAGVDVIFHCAFYEPDQSYRYDQATAERLAEGTTWVNPTLYLGTFRRTQLRAKRERGELNGEEAVMLERMEGNAGYRKDQFGRLVEMGVKFVGGSDCGWGSYPFGDFQGELLALNNMGLSPMQSILAGTRDAATAMRVSDNTGTIETGKAADLLLVEGNPVEEIAALRRVLAVFHEGSWAAGSKLP</sequence>
<dbReference type="CDD" id="cd01299">
    <property type="entry name" value="Met_dep_hydrolase_A"/>
    <property type="match status" value="1"/>
</dbReference>
<dbReference type="SUPFAM" id="SSF51556">
    <property type="entry name" value="Metallo-dependent hydrolases"/>
    <property type="match status" value="1"/>
</dbReference>
<feature type="non-terminal residue" evidence="2">
    <location>
        <position position="1"/>
    </location>
</feature>
<protein>
    <recommendedName>
        <fullName evidence="1">Amidohydrolase-related domain-containing protein</fullName>
    </recommendedName>
</protein>
<dbReference type="InterPro" id="IPR011059">
    <property type="entry name" value="Metal-dep_hydrolase_composite"/>
</dbReference>
<accession>A0A381W8L5</accession>
<reference evidence="2" key="1">
    <citation type="submission" date="2018-05" db="EMBL/GenBank/DDBJ databases">
        <authorList>
            <person name="Lanie J.A."/>
            <person name="Ng W.-L."/>
            <person name="Kazmierczak K.M."/>
            <person name="Andrzejewski T.M."/>
            <person name="Davidsen T.M."/>
            <person name="Wayne K.J."/>
            <person name="Tettelin H."/>
            <person name="Glass J.I."/>
            <person name="Rusch D."/>
            <person name="Podicherti R."/>
            <person name="Tsui H.-C.T."/>
            <person name="Winkler M.E."/>
        </authorList>
    </citation>
    <scope>NUCLEOTIDE SEQUENCE</scope>
</reference>
<dbReference type="PANTHER" id="PTHR43135:SF3">
    <property type="entry name" value="ALPHA-D-RIBOSE 1-METHYLPHOSPHONATE 5-TRIPHOSPHATE DIPHOSPHATASE"/>
    <property type="match status" value="1"/>
</dbReference>
<proteinExistence type="predicted"/>
<gene>
    <name evidence="2" type="ORF">METZ01_LOCUS101141</name>
</gene>
<dbReference type="AlphaFoldDB" id="A0A381W8L5"/>
<dbReference type="EMBL" id="UINC01010894">
    <property type="protein sequence ID" value="SVA48287.1"/>
    <property type="molecule type" value="Genomic_DNA"/>
</dbReference>
<dbReference type="PANTHER" id="PTHR43135">
    <property type="entry name" value="ALPHA-D-RIBOSE 1-METHYLPHOSPHONATE 5-TRIPHOSPHATE DIPHOSPHATASE"/>
    <property type="match status" value="1"/>
</dbReference>
<dbReference type="InterPro" id="IPR051781">
    <property type="entry name" value="Metallo-dep_Hydrolase"/>
</dbReference>
<dbReference type="GO" id="GO:0016810">
    <property type="term" value="F:hydrolase activity, acting on carbon-nitrogen (but not peptide) bonds"/>
    <property type="evidence" value="ECO:0007669"/>
    <property type="project" value="InterPro"/>
</dbReference>
<dbReference type="Gene3D" id="2.30.40.10">
    <property type="entry name" value="Urease, subunit C, domain 1"/>
    <property type="match status" value="1"/>
</dbReference>
<name>A0A381W8L5_9ZZZZ</name>
<dbReference type="Gene3D" id="3.20.20.140">
    <property type="entry name" value="Metal-dependent hydrolases"/>
    <property type="match status" value="1"/>
</dbReference>
<evidence type="ECO:0000259" key="1">
    <source>
        <dbReference type="Pfam" id="PF01979"/>
    </source>
</evidence>
<dbReference type="InterPro" id="IPR006680">
    <property type="entry name" value="Amidohydro-rel"/>
</dbReference>
<evidence type="ECO:0000313" key="2">
    <source>
        <dbReference type="EMBL" id="SVA48287.1"/>
    </source>
</evidence>